<dbReference type="InterPro" id="IPR000210">
    <property type="entry name" value="BTB/POZ_dom"/>
</dbReference>
<dbReference type="RefSeq" id="XP_066631113.1">
    <property type="nucleotide sequence ID" value="XM_066778676.1"/>
</dbReference>
<proteinExistence type="predicted"/>
<dbReference type="Gene3D" id="3.30.710.10">
    <property type="entry name" value="Potassium Channel Kv1.1, Chain A"/>
    <property type="match status" value="1"/>
</dbReference>
<evidence type="ECO:0000313" key="3">
    <source>
        <dbReference type="Proteomes" id="UP001430584"/>
    </source>
</evidence>
<reference evidence="2 3" key="1">
    <citation type="submission" date="2024-02" db="EMBL/GenBank/DDBJ databases">
        <title>De novo assembly and annotation of 12 fungi associated with fruit tree decline syndrome in Ontario, Canada.</title>
        <authorList>
            <person name="Sulman M."/>
            <person name="Ellouze W."/>
            <person name="Ilyukhin E."/>
        </authorList>
    </citation>
    <scope>NUCLEOTIDE SEQUENCE [LARGE SCALE GENOMIC DNA]</scope>
    <source>
        <strain evidence="2 3">FDS-637</strain>
    </source>
</reference>
<dbReference type="Proteomes" id="UP001430584">
    <property type="component" value="Unassembled WGS sequence"/>
</dbReference>
<dbReference type="SMART" id="SM00225">
    <property type="entry name" value="BTB"/>
    <property type="match status" value="1"/>
</dbReference>
<dbReference type="PANTHER" id="PTHR47843:SF5">
    <property type="entry name" value="BTB_POZ DOMAIN PROTEIN"/>
    <property type="match status" value="1"/>
</dbReference>
<evidence type="ECO:0000259" key="1">
    <source>
        <dbReference type="PROSITE" id="PS50097"/>
    </source>
</evidence>
<dbReference type="PANTHER" id="PTHR47843">
    <property type="entry name" value="BTB DOMAIN-CONTAINING PROTEIN-RELATED"/>
    <property type="match status" value="1"/>
</dbReference>
<protein>
    <recommendedName>
        <fullName evidence="1">BTB domain-containing protein</fullName>
    </recommendedName>
</protein>
<gene>
    <name evidence="2" type="ORF">SLS55_007255</name>
</gene>
<feature type="domain" description="BTB" evidence="1">
    <location>
        <begin position="24"/>
        <end position="94"/>
    </location>
</feature>
<evidence type="ECO:0000313" key="2">
    <source>
        <dbReference type="EMBL" id="KAL0258084.1"/>
    </source>
</evidence>
<dbReference type="GeneID" id="92011340"/>
<organism evidence="2 3">
    <name type="scientific">Diplodia seriata</name>
    <dbReference type="NCBI Taxonomy" id="420778"/>
    <lineage>
        <taxon>Eukaryota</taxon>
        <taxon>Fungi</taxon>
        <taxon>Dikarya</taxon>
        <taxon>Ascomycota</taxon>
        <taxon>Pezizomycotina</taxon>
        <taxon>Dothideomycetes</taxon>
        <taxon>Dothideomycetes incertae sedis</taxon>
        <taxon>Botryosphaeriales</taxon>
        <taxon>Botryosphaeriaceae</taxon>
        <taxon>Diplodia</taxon>
    </lineage>
</organism>
<keyword evidence="3" id="KW-1185">Reference proteome</keyword>
<dbReference type="EMBL" id="JAJVCZ030000007">
    <property type="protein sequence ID" value="KAL0258084.1"/>
    <property type="molecule type" value="Genomic_DNA"/>
</dbReference>
<dbReference type="InterPro" id="IPR011333">
    <property type="entry name" value="SKP1/BTB/POZ_sf"/>
</dbReference>
<comment type="caution">
    <text evidence="2">The sequence shown here is derived from an EMBL/GenBank/DDBJ whole genome shotgun (WGS) entry which is preliminary data.</text>
</comment>
<name>A0ABR3CF59_9PEZI</name>
<dbReference type="Pfam" id="PF00651">
    <property type="entry name" value="BTB"/>
    <property type="match status" value="1"/>
</dbReference>
<dbReference type="PROSITE" id="PS50097">
    <property type="entry name" value="BTB"/>
    <property type="match status" value="1"/>
</dbReference>
<sequence>MPSIDPGSALRHSMSEYFDNGLYSDLRIKDSNGHEYAVHRVVVCGQSPVLANAVKPEHGFKESQTGIINLEDDDPDAVKAMLQFMYRGSYTITEDDNAMTQVARAYALGEMYCVPELKEAAAAKFKELSSAHWERADFVNAVRVIYDSVPDTDKGSIREIVVEVVAKNYSALLAKPEFEAVLDDFSALGKDGLRALSRNIANAPKEREYKCYCSGRNNPPHTVRLTIDHYQVNTQTACPDCGTFLDHPVWAYWQIK</sequence>
<dbReference type="CDD" id="cd18186">
    <property type="entry name" value="BTB_POZ_ZBTB_KLHL-like"/>
    <property type="match status" value="1"/>
</dbReference>
<accession>A0ABR3CF59</accession>
<dbReference type="SUPFAM" id="SSF54695">
    <property type="entry name" value="POZ domain"/>
    <property type="match status" value="1"/>
</dbReference>